<dbReference type="EMBL" id="JABBWK010000030">
    <property type="protein sequence ID" value="KAG1899822.1"/>
    <property type="molecule type" value="Genomic_DNA"/>
</dbReference>
<feature type="non-terminal residue" evidence="1">
    <location>
        <position position="64"/>
    </location>
</feature>
<keyword evidence="2" id="KW-1185">Reference proteome</keyword>
<organism evidence="1 2">
    <name type="scientific">Suillus fuscotomentosus</name>
    <dbReference type="NCBI Taxonomy" id="1912939"/>
    <lineage>
        <taxon>Eukaryota</taxon>
        <taxon>Fungi</taxon>
        <taxon>Dikarya</taxon>
        <taxon>Basidiomycota</taxon>
        <taxon>Agaricomycotina</taxon>
        <taxon>Agaricomycetes</taxon>
        <taxon>Agaricomycetidae</taxon>
        <taxon>Boletales</taxon>
        <taxon>Suillineae</taxon>
        <taxon>Suillaceae</taxon>
        <taxon>Suillus</taxon>
    </lineage>
</organism>
<sequence length="64" mass="7130">PNGLSLPLDHFCRDYNLSDGILTKLSDNGYTGTETICYILISELKEMGFKLGEIAAMRAAMKCW</sequence>
<proteinExistence type="predicted"/>
<gene>
    <name evidence="1" type="ORF">F5891DRAFT_901698</name>
</gene>
<protein>
    <submittedName>
        <fullName evidence="1">Uncharacterized protein</fullName>
    </submittedName>
</protein>
<name>A0AAD4E5P3_9AGAM</name>
<accession>A0AAD4E5P3</accession>
<reference evidence="1" key="1">
    <citation type="journal article" date="2020" name="New Phytol.">
        <title>Comparative genomics reveals dynamic genome evolution in host specialist ectomycorrhizal fungi.</title>
        <authorList>
            <person name="Lofgren L.A."/>
            <person name="Nguyen N.H."/>
            <person name="Vilgalys R."/>
            <person name="Ruytinx J."/>
            <person name="Liao H.L."/>
            <person name="Branco S."/>
            <person name="Kuo A."/>
            <person name="LaButti K."/>
            <person name="Lipzen A."/>
            <person name="Andreopoulos W."/>
            <person name="Pangilinan J."/>
            <person name="Riley R."/>
            <person name="Hundley H."/>
            <person name="Na H."/>
            <person name="Barry K."/>
            <person name="Grigoriev I.V."/>
            <person name="Stajich J.E."/>
            <person name="Kennedy P.G."/>
        </authorList>
    </citation>
    <scope>NUCLEOTIDE SEQUENCE</scope>
    <source>
        <strain evidence="1">FC203</strain>
    </source>
</reference>
<feature type="non-terminal residue" evidence="1">
    <location>
        <position position="1"/>
    </location>
</feature>
<dbReference type="GeneID" id="64667771"/>
<comment type="caution">
    <text evidence="1">The sequence shown here is derived from an EMBL/GenBank/DDBJ whole genome shotgun (WGS) entry which is preliminary data.</text>
</comment>
<dbReference type="Proteomes" id="UP001195769">
    <property type="component" value="Unassembled WGS sequence"/>
</dbReference>
<evidence type="ECO:0000313" key="2">
    <source>
        <dbReference type="Proteomes" id="UP001195769"/>
    </source>
</evidence>
<dbReference type="RefSeq" id="XP_041225398.1">
    <property type="nucleotide sequence ID" value="XM_041373473.1"/>
</dbReference>
<evidence type="ECO:0000313" key="1">
    <source>
        <dbReference type="EMBL" id="KAG1899822.1"/>
    </source>
</evidence>
<dbReference type="AlphaFoldDB" id="A0AAD4E5P3"/>